<feature type="domain" description="HTH gntR-type" evidence="4">
    <location>
        <begin position="6"/>
        <end position="73"/>
    </location>
</feature>
<comment type="caution">
    <text evidence="5">The sequence shown here is derived from an EMBL/GenBank/DDBJ whole genome shotgun (WGS) entry which is preliminary data.</text>
</comment>
<dbReference type="GO" id="GO:0003700">
    <property type="term" value="F:DNA-binding transcription factor activity"/>
    <property type="evidence" value="ECO:0007669"/>
    <property type="project" value="InterPro"/>
</dbReference>
<dbReference type="SMART" id="SM00895">
    <property type="entry name" value="FCD"/>
    <property type="match status" value="1"/>
</dbReference>
<evidence type="ECO:0000256" key="2">
    <source>
        <dbReference type="ARBA" id="ARBA00023125"/>
    </source>
</evidence>
<keyword evidence="2" id="KW-0238">DNA-binding</keyword>
<dbReference type="GO" id="GO:0003677">
    <property type="term" value="F:DNA binding"/>
    <property type="evidence" value="ECO:0007669"/>
    <property type="project" value="UniProtKB-KW"/>
</dbReference>
<keyword evidence="3" id="KW-0804">Transcription</keyword>
<dbReference type="CDD" id="cd07377">
    <property type="entry name" value="WHTH_GntR"/>
    <property type="match status" value="1"/>
</dbReference>
<dbReference type="PANTHER" id="PTHR43537">
    <property type="entry name" value="TRANSCRIPTIONAL REGULATOR, GNTR FAMILY"/>
    <property type="match status" value="1"/>
</dbReference>
<keyword evidence="6" id="KW-1185">Reference proteome</keyword>
<name>A0A926IFY5_9FIRM</name>
<organism evidence="5 6">
    <name type="scientific">Youxingia wuxianensis</name>
    <dbReference type="NCBI Taxonomy" id="2763678"/>
    <lineage>
        <taxon>Bacteria</taxon>
        <taxon>Bacillati</taxon>
        <taxon>Bacillota</taxon>
        <taxon>Clostridia</taxon>
        <taxon>Eubacteriales</taxon>
        <taxon>Oscillospiraceae</taxon>
        <taxon>Youxingia</taxon>
    </lineage>
</organism>
<dbReference type="Gene3D" id="1.10.10.10">
    <property type="entry name" value="Winged helix-like DNA-binding domain superfamily/Winged helix DNA-binding domain"/>
    <property type="match status" value="1"/>
</dbReference>
<gene>
    <name evidence="5" type="ORF">H8705_01770</name>
</gene>
<keyword evidence="1" id="KW-0805">Transcription regulation</keyword>
<evidence type="ECO:0000256" key="3">
    <source>
        <dbReference type="ARBA" id="ARBA00023163"/>
    </source>
</evidence>
<dbReference type="PROSITE" id="PS50949">
    <property type="entry name" value="HTH_GNTR"/>
    <property type="match status" value="1"/>
</dbReference>
<evidence type="ECO:0000259" key="4">
    <source>
        <dbReference type="PROSITE" id="PS50949"/>
    </source>
</evidence>
<dbReference type="InterPro" id="IPR000524">
    <property type="entry name" value="Tscrpt_reg_HTH_GntR"/>
</dbReference>
<dbReference type="Pfam" id="PF07729">
    <property type="entry name" value="FCD"/>
    <property type="match status" value="1"/>
</dbReference>
<dbReference type="AlphaFoldDB" id="A0A926IFY5"/>
<dbReference type="InterPro" id="IPR036390">
    <property type="entry name" value="WH_DNA-bd_sf"/>
</dbReference>
<dbReference type="PANTHER" id="PTHR43537:SF24">
    <property type="entry name" value="GLUCONATE OPERON TRANSCRIPTIONAL REPRESSOR"/>
    <property type="match status" value="1"/>
</dbReference>
<dbReference type="SUPFAM" id="SSF48008">
    <property type="entry name" value="GntR ligand-binding domain-like"/>
    <property type="match status" value="1"/>
</dbReference>
<accession>A0A926IFY5</accession>
<reference evidence="5" key="1">
    <citation type="submission" date="2020-08" db="EMBL/GenBank/DDBJ databases">
        <title>Genome public.</title>
        <authorList>
            <person name="Liu C."/>
            <person name="Sun Q."/>
        </authorList>
    </citation>
    <scope>NUCLEOTIDE SEQUENCE</scope>
    <source>
        <strain evidence="5">NSJ-64</strain>
    </source>
</reference>
<evidence type="ECO:0000313" key="5">
    <source>
        <dbReference type="EMBL" id="MBC8584309.1"/>
    </source>
</evidence>
<dbReference type="SMART" id="SM00345">
    <property type="entry name" value="HTH_GNTR"/>
    <property type="match status" value="1"/>
</dbReference>
<proteinExistence type="predicted"/>
<dbReference type="Proteomes" id="UP000623678">
    <property type="component" value="Unassembled WGS sequence"/>
</dbReference>
<dbReference type="EMBL" id="JACRTD010000001">
    <property type="protein sequence ID" value="MBC8584309.1"/>
    <property type="molecule type" value="Genomic_DNA"/>
</dbReference>
<dbReference type="SUPFAM" id="SSF46785">
    <property type="entry name" value="Winged helix' DNA-binding domain"/>
    <property type="match status" value="1"/>
</dbReference>
<dbReference type="InterPro" id="IPR036388">
    <property type="entry name" value="WH-like_DNA-bd_sf"/>
</dbReference>
<dbReference type="PRINTS" id="PR00035">
    <property type="entry name" value="HTHGNTR"/>
</dbReference>
<evidence type="ECO:0000256" key="1">
    <source>
        <dbReference type="ARBA" id="ARBA00023015"/>
    </source>
</evidence>
<sequence>MPNKKGDLKNYVYQIIRDRIINCTYEPGSMIFEQSLTAELKVSRTPVREALNRIEQEGFIRIMPKKGVMVKEITVGDVGQLFQAREEVEPIVVRLAGPYLDKEKMREFRKRYENNEHTTMWMTADKNPPLDTRLHLYIIDNCHNTFLKEFMHKIFDRNTQLMIFSHHRELNIYNAFDEHLQIIDLILEEKYEQASQVIKNHVIHNRDAMIAHLLRYQQG</sequence>
<dbReference type="InterPro" id="IPR011711">
    <property type="entry name" value="GntR_C"/>
</dbReference>
<dbReference type="RefSeq" id="WP_262394133.1">
    <property type="nucleotide sequence ID" value="NZ_JACRTD010000001.1"/>
</dbReference>
<dbReference type="InterPro" id="IPR008920">
    <property type="entry name" value="TF_FadR/GntR_C"/>
</dbReference>
<dbReference type="Gene3D" id="1.20.120.530">
    <property type="entry name" value="GntR ligand-binding domain-like"/>
    <property type="match status" value="1"/>
</dbReference>
<protein>
    <submittedName>
        <fullName evidence="5">GntR family transcriptional regulator</fullName>
    </submittedName>
</protein>
<dbReference type="Pfam" id="PF00392">
    <property type="entry name" value="GntR"/>
    <property type="match status" value="1"/>
</dbReference>
<evidence type="ECO:0000313" key="6">
    <source>
        <dbReference type="Proteomes" id="UP000623678"/>
    </source>
</evidence>